<dbReference type="AlphaFoldDB" id="A0A449BSL2"/>
<dbReference type="InterPro" id="IPR021689">
    <property type="entry name" value="DUF3271"/>
</dbReference>
<dbReference type="Proteomes" id="UP000290582">
    <property type="component" value="Chromosome PVVCY_09"/>
</dbReference>
<dbReference type="Pfam" id="PF11675">
    <property type="entry name" value="DUF3271"/>
    <property type="match status" value="1"/>
</dbReference>
<accession>A0A449BSL2</accession>
<reference evidence="2 3" key="1">
    <citation type="submission" date="2019-01" db="EMBL/GenBank/DDBJ databases">
        <authorList>
            <person name="Ramaprasad A."/>
        </authorList>
    </citation>
    <scope>NUCLEOTIDE SEQUENCE [LARGE SCALE GENOMIC DNA]</scope>
</reference>
<evidence type="ECO:0000256" key="1">
    <source>
        <dbReference type="SAM" id="SignalP"/>
    </source>
</evidence>
<name>A0A449BSL2_PLAVN</name>
<proteinExistence type="predicted"/>
<sequence>MLNIILTCFILVIFSNFKTASFQGTYSSIPKLVAYNPVIQPTVIFTNDKEKDTPYLDAINDVLRYESKKSEYAFQGGNYHWVITAFDISINNDSRSVNKYFSKKEIETIQAGTIFFVDYVNDKFRDVISRYMYKYDFENNYSTDLMNFANKLKVSVYDKFENDLAYCLIKYEREPKDEKVKKRAKKFFEALVENSDMKMKSHFIKISWDNENKCLTHSVSLYFNININKNNADGSYYFLFPKRETVESFVKPIKKRNILSRAC</sequence>
<evidence type="ECO:0000313" key="3">
    <source>
        <dbReference type="Proteomes" id="UP000290582"/>
    </source>
</evidence>
<evidence type="ECO:0000313" key="2">
    <source>
        <dbReference type="EMBL" id="VEV56466.1"/>
    </source>
</evidence>
<gene>
    <name evidence="2" type="ORF">PVVCY_0902760</name>
</gene>
<dbReference type="EMBL" id="LR215065">
    <property type="protein sequence ID" value="VEV56466.1"/>
    <property type="molecule type" value="Genomic_DNA"/>
</dbReference>
<dbReference type="VEuPathDB" id="PlasmoDB:PVVCY_0902760"/>
<keyword evidence="1" id="KW-0732">Signal</keyword>
<dbReference type="OrthoDB" id="371792at2759"/>
<feature type="signal peptide" evidence="1">
    <location>
        <begin position="1"/>
        <end position="20"/>
    </location>
</feature>
<dbReference type="GeneID" id="19961170"/>
<protein>
    <submittedName>
        <fullName evidence="2">Fam-d protein</fullName>
    </submittedName>
</protein>
<feature type="chain" id="PRO_5019479408" evidence="1">
    <location>
        <begin position="21"/>
        <end position="263"/>
    </location>
</feature>
<dbReference type="RefSeq" id="XP_008624838.1">
    <property type="nucleotide sequence ID" value="XM_008626616.1"/>
</dbReference>
<organism evidence="2 3">
    <name type="scientific">Plasmodium vinckei vinckei</name>
    <dbReference type="NCBI Taxonomy" id="54757"/>
    <lineage>
        <taxon>Eukaryota</taxon>
        <taxon>Sar</taxon>
        <taxon>Alveolata</taxon>
        <taxon>Apicomplexa</taxon>
        <taxon>Aconoidasida</taxon>
        <taxon>Haemosporida</taxon>
        <taxon>Plasmodiidae</taxon>
        <taxon>Plasmodium</taxon>
        <taxon>Plasmodium (Vinckeia)</taxon>
    </lineage>
</organism>
<dbReference type="KEGG" id="pvv:PVVCY_0902760"/>